<proteinExistence type="inferred from homology"/>
<keyword evidence="4" id="KW-0963">Cytoplasm</keyword>
<dbReference type="GO" id="GO:0008233">
    <property type="term" value="F:peptidase activity"/>
    <property type="evidence" value="ECO:0007669"/>
    <property type="project" value="UniProtKB-KW"/>
</dbReference>
<protein>
    <recommendedName>
        <fullName evidence="3">tRNA threonylcarbamoyladenosine biosynthesis protein TsaB</fullName>
    </recommendedName>
    <alternativeName>
        <fullName evidence="6">t(6)A37 threonylcarbamoyladenosine biosynthesis protein TsaB</fullName>
    </alternativeName>
</protein>
<gene>
    <name evidence="8" type="ordered locus">Ping_2301</name>
</gene>
<dbReference type="KEGG" id="pin:Ping_2301"/>
<dbReference type="SUPFAM" id="SSF53067">
    <property type="entry name" value="Actin-like ATPase domain"/>
    <property type="match status" value="2"/>
</dbReference>
<evidence type="ECO:0000256" key="4">
    <source>
        <dbReference type="ARBA" id="ARBA00022490"/>
    </source>
</evidence>
<dbReference type="CDD" id="cd24032">
    <property type="entry name" value="ASKHA_NBD_TsaB"/>
    <property type="match status" value="1"/>
</dbReference>
<comment type="similarity">
    <text evidence="2">Belongs to the KAE1 / TsaD family. TsaB subfamily.</text>
</comment>
<keyword evidence="9" id="KW-1185">Reference proteome</keyword>
<evidence type="ECO:0000256" key="1">
    <source>
        <dbReference type="ARBA" id="ARBA00004496"/>
    </source>
</evidence>
<dbReference type="HOGENOM" id="CLU_064886_2_0_6"/>
<dbReference type="RefSeq" id="WP_011770602.1">
    <property type="nucleotide sequence ID" value="NC_008709.1"/>
</dbReference>
<dbReference type="GO" id="GO:0005829">
    <property type="term" value="C:cytosol"/>
    <property type="evidence" value="ECO:0007669"/>
    <property type="project" value="TreeGrafter"/>
</dbReference>
<evidence type="ECO:0000256" key="3">
    <source>
        <dbReference type="ARBA" id="ARBA00019012"/>
    </source>
</evidence>
<dbReference type="InterPro" id="IPR043129">
    <property type="entry name" value="ATPase_NBD"/>
</dbReference>
<dbReference type="InterPro" id="IPR000905">
    <property type="entry name" value="Gcp-like_dom"/>
</dbReference>
<dbReference type="STRING" id="357804.Ping_2301"/>
<feature type="domain" description="Gcp-like" evidence="7">
    <location>
        <begin position="37"/>
        <end position="179"/>
    </location>
</feature>
<dbReference type="NCBIfam" id="TIGR03725">
    <property type="entry name" value="T6A_YeaZ"/>
    <property type="match status" value="1"/>
</dbReference>
<keyword evidence="8" id="KW-0645">Protease</keyword>
<dbReference type="EMBL" id="CP000510">
    <property type="protein sequence ID" value="ABM04042.1"/>
    <property type="molecule type" value="Genomic_DNA"/>
</dbReference>
<dbReference type="FunFam" id="3.30.420.40:FF:000097">
    <property type="entry name" value="tRNA threonylcarbamoyladenosine biosynthesis protein TsaB"/>
    <property type="match status" value="1"/>
</dbReference>
<evidence type="ECO:0000256" key="6">
    <source>
        <dbReference type="ARBA" id="ARBA00032446"/>
    </source>
</evidence>
<dbReference type="PANTHER" id="PTHR11735">
    <property type="entry name" value="TRNA N6-ADENOSINE THREONYLCARBAMOYLTRANSFERASE"/>
    <property type="match status" value="1"/>
</dbReference>
<dbReference type="GO" id="GO:0006508">
    <property type="term" value="P:proteolysis"/>
    <property type="evidence" value="ECO:0007669"/>
    <property type="project" value="UniProtKB-KW"/>
</dbReference>
<sequence>MFKKLNVLCVDTSTEACSVAVLCQTAAGQVINDQFMLAPREHTTKILPTVEQVLQSAGVNLSDMDFIAYGRGPGSFTGVRIGISIAQGLAFGSEKNMVGVSTLQAMAQQAFKMKGAQDVYAAIDARMGEVYFGHYQLDKKLMVLVNDEVVIKPADLIARQENIAENAVLVGSGWAAYPELSEHFNAPEETEIEFPSARFMLDEVINCIDKSLDILPELATPVYLRDKVTWKKLPGRE</sequence>
<comment type="subcellular location">
    <subcellularLocation>
        <location evidence="1">Cytoplasm</location>
    </subcellularLocation>
</comment>
<dbReference type="InterPro" id="IPR022496">
    <property type="entry name" value="T6A_TsaB"/>
</dbReference>
<keyword evidence="5" id="KW-0819">tRNA processing</keyword>
<reference evidence="8 9" key="1">
    <citation type="submission" date="2007-01" db="EMBL/GenBank/DDBJ databases">
        <title>Complete sequence of Psychromonas ingrahamii 37.</title>
        <authorList>
            <consortium name="US DOE Joint Genome Institute"/>
            <person name="Copeland A."/>
            <person name="Lucas S."/>
            <person name="Lapidus A."/>
            <person name="Barry K."/>
            <person name="Detter J.C."/>
            <person name="Glavina del Rio T."/>
            <person name="Hammon N."/>
            <person name="Israni S."/>
            <person name="Dalin E."/>
            <person name="Tice H."/>
            <person name="Pitluck S."/>
            <person name="Thompson L.S."/>
            <person name="Brettin T."/>
            <person name="Bruce D."/>
            <person name="Han C."/>
            <person name="Tapia R."/>
            <person name="Schmutz J."/>
            <person name="Larimer F."/>
            <person name="Land M."/>
            <person name="Hauser L."/>
            <person name="Kyrpides N."/>
            <person name="Ivanova N."/>
            <person name="Staley J."/>
            <person name="Richardson P."/>
        </authorList>
    </citation>
    <scope>NUCLEOTIDE SEQUENCE [LARGE SCALE GENOMIC DNA]</scope>
    <source>
        <strain evidence="8 9">37</strain>
    </source>
</reference>
<organism evidence="8 9">
    <name type="scientific">Psychromonas ingrahamii (strain DSM 17664 / CCUG 51855 / 37)</name>
    <dbReference type="NCBI Taxonomy" id="357804"/>
    <lineage>
        <taxon>Bacteria</taxon>
        <taxon>Pseudomonadati</taxon>
        <taxon>Pseudomonadota</taxon>
        <taxon>Gammaproteobacteria</taxon>
        <taxon>Alteromonadales</taxon>
        <taxon>Psychromonadaceae</taxon>
        <taxon>Psychromonas</taxon>
    </lineage>
</organism>
<dbReference type="Pfam" id="PF00814">
    <property type="entry name" value="TsaD"/>
    <property type="match status" value="1"/>
</dbReference>
<dbReference type="Gene3D" id="3.30.420.40">
    <property type="match status" value="2"/>
</dbReference>
<evidence type="ECO:0000313" key="9">
    <source>
        <dbReference type="Proteomes" id="UP000000639"/>
    </source>
</evidence>
<name>A1SX27_PSYIN</name>
<dbReference type="OrthoDB" id="9809995at2"/>
<dbReference type="eggNOG" id="COG1214">
    <property type="taxonomic scope" value="Bacteria"/>
</dbReference>
<dbReference type="PANTHER" id="PTHR11735:SF11">
    <property type="entry name" value="TRNA THREONYLCARBAMOYLADENOSINE BIOSYNTHESIS PROTEIN TSAB"/>
    <property type="match status" value="1"/>
</dbReference>
<dbReference type="GO" id="GO:0002949">
    <property type="term" value="P:tRNA threonylcarbamoyladenosine modification"/>
    <property type="evidence" value="ECO:0007669"/>
    <property type="project" value="InterPro"/>
</dbReference>
<evidence type="ECO:0000259" key="7">
    <source>
        <dbReference type="Pfam" id="PF00814"/>
    </source>
</evidence>
<dbReference type="Proteomes" id="UP000000639">
    <property type="component" value="Chromosome"/>
</dbReference>
<evidence type="ECO:0000256" key="5">
    <source>
        <dbReference type="ARBA" id="ARBA00022694"/>
    </source>
</evidence>
<evidence type="ECO:0000256" key="2">
    <source>
        <dbReference type="ARBA" id="ARBA00010493"/>
    </source>
</evidence>
<accession>A1SX27</accession>
<dbReference type="AlphaFoldDB" id="A1SX27"/>
<keyword evidence="8" id="KW-0378">Hydrolase</keyword>
<evidence type="ECO:0000313" key="8">
    <source>
        <dbReference type="EMBL" id="ABM04042.1"/>
    </source>
</evidence>